<keyword evidence="1" id="KW-0732">Signal</keyword>
<dbReference type="EMBL" id="BAAAFN010000006">
    <property type="protein sequence ID" value="GAA0220527.1"/>
    <property type="molecule type" value="Genomic_DNA"/>
</dbReference>
<evidence type="ECO:0000256" key="1">
    <source>
        <dbReference type="SAM" id="SignalP"/>
    </source>
</evidence>
<feature type="signal peptide" evidence="1">
    <location>
        <begin position="1"/>
        <end position="20"/>
    </location>
</feature>
<proteinExistence type="predicted"/>
<reference evidence="2 3" key="1">
    <citation type="journal article" date="2019" name="Int. J. Syst. Evol. Microbiol.">
        <title>The Global Catalogue of Microorganisms (GCM) 10K type strain sequencing project: providing services to taxonomists for standard genome sequencing and annotation.</title>
        <authorList>
            <consortium name="The Broad Institute Genomics Platform"/>
            <consortium name="The Broad Institute Genome Sequencing Center for Infectious Disease"/>
            <person name="Wu L."/>
            <person name="Ma J."/>
        </authorList>
    </citation>
    <scope>NUCLEOTIDE SEQUENCE [LARGE SCALE GENOMIC DNA]</scope>
    <source>
        <strain evidence="2 3">JCM 16240</strain>
    </source>
</reference>
<feature type="chain" id="PRO_5045315041" description="Solute-binding protein family 3/N-terminal domain-containing protein" evidence="1">
    <location>
        <begin position="21"/>
        <end position="282"/>
    </location>
</feature>
<keyword evidence="3" id="KW-1185">Reference proteome</keyword>
<dbReference type="RefSeq" id="WP_343820064.1">
    <property type="nucleotide sequence ID" value="NZ_BAAAFN010000006.1"/>
</dbReference>
<protein>
    <recommendedName>
        <fullName evidence="4">Solute-binding protein family 3/N-terminal domain-containing protein</fullName>
    </recommendedName>
</protein>
<evidence type="ECO:0000313" key="3">
    <source>
        <dbReference type="Proteomes" id="UP001501176"/>
    </source>
</evidence>
<sequence length="282" mass="31901">MCRLLSALLAAVGITGAAHAADRTLNYYPVGPIYEYRWKVLELALDHVRQAEGATFDLQPFSQDVSQNRAVSLLQTGSIDIIALGTNAEREARMLPVRFDISRGVVGYRVFLISASDQERIARMDDEAFRTDLTFGLNAQWADVSIMRANGYTVLTSSDYESLFGMLAAHRFDALPRGIGEATVELNARQDTYPQLTIEKTRALFFPYPIYFWVNHKDAQLAAQIERGLNAALADGSLRKLFETYYASMIKDLRRSQRRVIRLDNPLLSPEAAAIDTKWWWR</sequence>
<evidence type="ECO:0008006" key="4">
    <source>
        <dbReference type="Google" id="ProtNLM"/>
    </source>
</evidence>
<name>A0ABN0TFM1_9BURK</name>
<dbReference type="SUPFAM" id="SSF53850">
    <property type="entry name" value="Periplasmic binding protein-like II"/>
    <property type="match status" value="1"/>
</dbReference>
<gene>
    <name evidence="2" type="ORF">GCM10009125_06950</name>
</gene>
<evidence type="ECO:0000313" key="2">
    <source>
        <dbReference type="EMBL" id="GAA0220527.1"/>
    </source>
</evidence>
<dbReference type="Proteomes" id="UP001501176">
    <property type="component" value="Unassembled WGS sequence"/>
</dbReference>
<accession>A0ABN0TFM1</accession>
<dbReference type="Gene3D" id="3.40.190.10">
    <property type="entry name" value="Periplasmic binding protein-like II"/>
    <property type="match status" value="2"/>
</dbReference>
<organism evidence="2 3">
    <name type="scientific">Castellaniella daejeonensis</name>
    <dbReference type="NCBI Taxonomy" id="659013"/>
    <lineage>
        <taxon>Bacteria</taxon>
        <taxon>Pseudomonadati</taxon>
        <taxon>Pseudomonadota</taxon>
        <taxon>Betaproteobacteria</taxon>
        <taxon>Burkholderiales</taxon>
        <taxon>Alcaligenaceae</taxon>
        <taxon>Castellaniella</taxon>
    </lineage>
</organism>
<comment type="caution">
    <text evidence="2">The sequence shown here is derived from an EMBL/GenBank/DDBJ whole genome shotgun (WGS) entry which is preliminary data.</text>
</comment>